<gene>
    <name evidence="1" type="ORF">JDO7802_02720</name>
</gene>
<reference evidence="1 2" key="1">
    <citation type="submission" date="2015-07" db="EMBL/GenBank/DDBJ databases">
        <authorList>
            <person name="Noorani M."/>
        </authorList>
    </citation>
    <scope>NUCLEOTIDE SEQUENCE [LARGE SCALE GENOMIC DNA]</scope>
    <source>
        <strain evidence="1 2">CECT 7802</strain>
    </source>
</reference>
<accession>A0A0M6YLC9</accession>
<keyword evidence="2" id="KW-1185">Reference proteome</keyword>
<dbReference type="AlphaFoldDB" id="A0A0M6YLC9"/>
<sequence>MAFENCYARRMRITFDTNCLINHFDTQSKTATSSEEIAQLLRYATSGKVSVVISTRAEADLDQDKDRIRRDRIKRNLAMFDVIGSVLRWDESKWDGGDVWADGEPGALADEIQKILFPSLKREEKRFGNKIRDVDHLVAHARDKRDIFVTDDGHLNRRADELAKFGIVVMRPGACLSYVDSIEARSVPRTLLSDALSEYHCFTLSGAISFDYSNNNGRYALGEGHFLFETQWSKAGKMSIHAYKDPSSIDGLALAKDVDDISQIVDASSYDYSSRTRTPRLGQVVVWRNANGIYAATKIIEIDDDGRGDASDRLDFEFKIAIEGKNFA</sequence>
<organism evidence="1 2">
    <name type="scientific">Jannaschia donghaensis</name>
    <dbReference type="NCBI Taxonomy" id="420998"/>
    <lineage>
        <taxon>Bacteria</taxon>
        <taxon>Pseudomonadati</taxon>
        <taxon>Pseudomonadota</taxon>
        <taxon>Alphaproteobacteria</taxon>
        <taxon>Rhodobacterales</taxon>
        <taxon>Roseobacteraceae</taxon>
        <taxon>Jannaschia</taxon>
    </lineage>
</organism>
<evidence type="ECO:0008006" key="3">
    <source>
        <dbReference type="Google" id="ProtNLM"/>
    </source>
</evidence>
<evidence type="ECO:0000313" key="2">
    <source>
        <dbReference type="Proteomes" id="UP000049222"/>
    </source>
</evidence>
<name>A0A0M6YLC9_9RHOB</name>
<dbReference type="Proteomes" id="UP000049222">
    <property type="component" value="Unassembled WGS sequence"/>
</dbReference>
<dbReference type="EMBL" id="CXSU01000012">
    <property type="protein sequence ID" value="CTQ50694.1"/>
    <property type="molecule type" value="Genomic_DNA"/>
</dbReference>
<evidence type="ECO:0000313" key="1">
    <source>
        <dbReference type="EMBL" id="CTQ50694.1"/>
    </source>
</evidence>
<proteinExistence type="predicted"/>
<protein>
    <recommendedName>
        <fullName evidence="3">DUF4935 domain-containing protein</fullName>
    </recommendedName>
</protein>